<sequence length="119" mass="12240">MTHDGATLTGANVLSNEAGDAVAVNVNDNYYNLSDVENNGSDDGFVVKEGTSEYGAGAAMIDDETVTKGIDISSQASTDASITTLDNAIQSVSAERAKLGAVQNRLDHTINNLGASSET</sequence>
<comment type="caution">
    <text evidence="2">The sequence shown here is derived from an EMBL/GenBank/DDBJ whole genome shotgun (WGS) entry which is preliminary data.</text>
</comment>
<dbReference type="Pfam" id="PF00700">
    <property type="entry name" value="Flagellin_C"/>
    <property type="match status" value="1"/>
</dbReference>
<evidence type="ECO:0000313" key="2">
    <source>
        <dbReference type="EMBL" id="CDQ22112.1"/>
    </source>
</evidence>
<accession>A0A024P3B1</accession>
<keyword evidence="2" id="KW-0282">Flagellum</keyword>
<dbReference type="SUPFAM" id="SSF64518">
    <property type="entry name" value="Phase 1 flagellin"/>
    <property type="match status" value="1"/>
</dbReference>
<reference evidence="2 3" key="2">
    <citation type="submission" date="2014-05" db="EMBL/GenBank/DDBJ databases">
        <title>Draft genome sequence of Halobacillus karajensis HK-03.</title>
        <authorList>
            <person name="Khelaifia S."/>
            <person name="Croce O."/>
            <person name="Lagier J.C."/>
            <person name="Raoult D."/>
        </authorList>
    </citation>
    <scope>NUCLEOTIDE SEQUENCE [LARGE SCALE GENOMIC DNA]</scope>
    <source>
        <strain evidence="2 3">HD-03</strain>
    </source>
</reference>
<protein>
    <submittedName>
        <fullName evidence="2">Flagellin YvzB</fullName>
    </submittedName>
</protein>
<reference evidence="3" key="1">
    <citation type="submission" date="2014-03" db="EMBL/GenBank/DDBJ databases">
        <authorList>
            <person name="Urmite Genomes U."/>
        </authorList>
    </citation>
    <scope>NUCLEOTIDE SEQUENCE [LARGE SCALE GENOMIC DNA]</scope>
    <source>
        <strain evidence="3">HD-03</strain>
    </source>
</reference>
<dbReference type="Gene3D" id="1.20.1330.10">
    <property type="entry name" value="f41 fragment of flagellin, N-terminal domain"/>
    <property type="match status" value="1"/>
</dbReference>
<organism evidence="2 3">
    <name type="scientific">Halobacillus karajensis</name>
    <dbReference type="NCBI Taxonomy" id="195088"/>
    <lineage>
        <taxon>Bacteria</taxon>
        <taxon>Bacillati</taxon>
        <taxon>Bacillota</taxon>
        <taxon>Bacilli</taxon>
        <taxon>Bacillales</taxon>
        <taxon>Bacillaceae</taxon>
        <taxon>Halobacillus</taxon>
    </lineage>
</organism>
<name>A0A024P3B1_9BACI</name>
<dbReference type="AlphaFoldDB" id="A0A024P3B1"/>
<keyword evidence="2" id="KW-0969">Cilium</keyword>
<keyword evidence="3" id="KW-1185">Reference proteome</keyword>
<gene>
    <name evidence="2" type="primary">yvzB</name>
    <name evidence="2" type="ORF">BN983_00315</name>
</gene>
<proteinExistence type="predicted"/>
<evidence type="ECO:0000313" key="3">
    <source>
        <dbReference type="Proteomes" id="UP000028868"/>
    </source>
</evidence>
<dbReference type="InterPro" id="IPR046358">
    <property type="entry name" value="Flagellin_C"/>
</dbReference>
<keyword evidence="2" id="KW-0966">Cell projection</keyword>
<dbReference type="Proteomes" id="UP000028868">
    <property type="component" value="Unassembled WGS sequence"/>
</dbReference>
<dbReference type="EMBL" id="CCDI010000001">
    <property type="protein sequence ID" value="CDQ22112.1"/>
    <property type="molecule type" value="Genomic_DNA"/>
</dbReference>
<evidence type="ECO:0000259" key="1">
    <source>
        <dbReference type="Pfam" id="PF00700"/>
    </source>
</evidence>
<feature type="domain" description="Flagellin C-terminal" evidence="1">
    <location>
        <begin position="83"/>
        <end position="118"/>
    </location>
</feature>